<organism evidence="4">
    <name type="scientific">marine metagenome</name>
    <dbReference type="NCBI Taxonomy" id="408172"/>
    <lineage>
        <taxon>unclassified sequences</taxon>
        <taxon>metagenomes</taxon>
        <taxon>ecological metagenomes</taxon>
    </lineage>
</organism>
<evidence type="ECO:0000256" key="3">
    <source>
        <dbReference type="SAM" id="Phobius"/>
    </source>
</evidence>
<feature type="compositionally biased region" description="Basic and acidic residues" evidence="2">
    <location>
        <begin position="67"/>
        <end position="86"/>
    </location>
</feature>
<evidence type="ECO:0000256" key="2">
    <source>
        <dbReference type="SAM" id="MobiDB-lite"/>
    </source>
</evidence>
<feature type="region of interest" description="Disordered" evidence="2">
    <location>
        <begin position="61"/>
        <end position="86"/>
    </location>
</feature>
<keyword evidence="3" id="KW-1133">Transmembrane helix</keyword>
<feature type="transmembrane region" description="Helical" evidence="3">
    <location>
        <begin position="7"/>
        <end position="27"/>
    </location>
</feature>
<evidence type="ECO:0000256" key="1">
    <source>
        <dbReference type="SAM" id="Coils"/>
    </source>
</evidence>
<protein>
    <submittedName>
        <fullName evidence="4">Uncharacterized protein</fullName>
    </submittedName>
</protein>
<gene>
    <name evidence="4" type="ORF">METZ01_LOCUS434051</name>
</gene>
<sequence length="201" mass="22528">VEDMFEGILAFVVIGAIISGIVGLFLGSSVNRGGAGFFLGFFLGPIGWIIVFLLPRETGNSPQAQAPKERPSSQTKAAKERPPRDLASDEYKVMLGKKYEITRNELFEKFECDGKLFESLDDALKYADELEAKVEQAEIQAEKDVSVMSYEQIQADLLEKNIKVSVPLWAAGYKIIDQDGKEHQLENSPQLQEYYKKVMNK</sequence>
<evidence type="ECO:0000313" key="4">
    <source>
        <dbReference type="EMBL" id="SVD81197.1"/>
    </source>
</evidence>
<dbReference type="AlphaFoldDB" id="A0A382YD14"/>
<reference evidence="4" key="1">
    <citation type="submission" date="2018-05" db="EMBL/GenBank/DDBJ databases">
        <authorList>
            <person name="Lanie J.A."/>
            <person name="Ng W.-L."/>
            <person name="Kazmierczak K.M."/>
            <person name="Andrzejewski T.M."/>
            <person name="Davidsen T.M."/>
            <person name="Wayne K.J."/>
            <person name="Tettelin H."/>
            <person name="Glass J.I."/>
            <person name="Rusch D."/>
            <person name="Podicherti R."/>
            <person name="Tsui H.-C.T."/>
            <person name="Winkler M.E."/>
        </authorList>
    </citation>
    <scope>NUCLEOTIDE SEQUENCE</scope>
</reference>
<feature type="coiled-coil region" evidence="1">
    <location>
        <begin position="120"/>
        <end position="147"/>
    </location>
</feature>
<keyword evidence="1" id="KW-0175">Coiled coil</keyword>
<accession>A0A382YD14</accession>
<feature type="transmembrane region" description="Helical" evidence="3">
    <location>
        <begin position="33"/>
        <end position="54"/>
    </location>
</feature>
<keyword evidence="3" id="KW-0812">Transmembrane</keyword>
<proteinExistence type="predicted"/>
<name>A0A382YD14_9ZZZZ</name>
<dbReference type="EMBL" id="UINC01174860">
    <property type="protein sequence ID" value="SVD81197.1"/>
    <property type="molecule type" value="Genomic_DNA"/>
</dbReference>
<feature type="non-terminal residue" evidence="4">
    <location>
        <position position="1"/>
    </location>
</feature>
<keyword evidence="3" id="KW-0472">Membrane</keyword>